<name>A0A9N9BWB2_9GLOM</name>
<gene>
    <name evidence="1" type="ORF">CPELLU_LOCUS5966</name>
</gene>
<proteinExistence type="predicted"/>
<organism evidence="1 2">
    <name type="scientific">Cetraspora pellucida</name>
    <dbReference type="NCBI Taxonomy" id="1433469"/>
    <lineage>
        <taxon>Eukaryota</taxon>
        <taxon>Fungi</taxon>
        <taxon>Fungi incertae sedis</taxon>
        <taxon>Mucoromycota</taxon>
        <taxon>Glomeromycotina</taxon>
        <taxon>Glomeromycetes</taxon>
        <taxon>Diversisporales</taxon>
        <taxon>Gigasporaceae</taxon>
        <taxon>Cetraspora</taxon>
    </lineage>
</organism>
<evidence type="ECO:0000313" key="2">
    <source>
        <dbReference type="Proteomes" id="UP000789759"/>
    </source>
</evidence>
<dbReference type="Proteomes" id="UP000789759">
    <property type="component" value="Unassembled WGS sequence"/>
</dbReference>
<reference evidence="1" key="1">
    <citation type="submission" date="2021-06" db="EMBL/GenBank/DDBJ databases">
        <authorList>
            <person name="Kallberg Y."/>
            <person name="Tangrot J."/>
            <person name="Rosling A."/>
        </authorList>
    </citation>
    <scope>NUCLEOTIDE SEQUENCE</scope>
    <source>
        <strain evidence="1">FL966</strain>
    </source>
</reference>
<comment type="caution">
    <text evidence="1">The sequence shown here is derived from an EMBL/GenBank/DDBJ whole genome shotgun (WGS) entry which is preliminary data.</text>
</comment>
<sequence>MSSLLNINEIFNIDKEEEIEMNNNDININDELDNMLDRILDAMDNTEQHDRQVHKGEKKNINKLSNSIAITMVYTRVL</sequence>
<evidence type="ECO:0000313" key="1">
    <source>
        <dbReference type="EMBL" id="CAG8578265.1"/>
    </source>
</evidence>
<dbReference type="AlphaFoldDB" id="A0A9N9BWB2"/>
<accession>A0A9N9BWB2</accession>
<dbReference type="EMBL" id="CAJVQA010003581">
    <property type="protein sequence ID" value="CAG8578265.1"/>
    <property type="molecule type" value="Genomic_DNA"/>
</dbReference>
<protein>
    <submittedName>
        <fullName evidence="1">14963_t:CDS:1</fullName>
    </submittedName>
</protein>
<keyword evidence="2" id="KW-1185">Reference proteome</keyword>